<protein>
    <submittedName>
        <fullName evidence="1">Uncharacterized protein</fullName>
    </submittedName>
</protein>
<gene>
    <name evidence="1" type="ORF">MKP09_09335</name>
</gene>
<proteinExistence type="predicted"/>
<reference evidence="1 2" key="1">
    <citation type="submission" date="2022-02" db="EMBL/GenBank/DDBJ databases">
        <authorList>
            <person name="Min J."/>
        </authorList>
    </citation>
    <scope>NUCLEOTIDE SEQUENCE [LARGE SCALE GENOMIC DNA]</scope>
    <source>
        <strain evidence="1 2">GR10-1</strain>
    </source>
</reference>
<dbReference type="Proteomes" id="UP001202248">
    <property type="component" value="Unassembled WGS sequence"/>
</dbReference>
<keyword evidence="2" id="KW-1185">Reference proteome</keyword>
<organism evidence="1 2">
    <name type="scientific">Niabella ginsengisoli</name>
    <dbReference type="NCBI Taxonomy" id="522298"/>
    <lineage>
        <taxon>Bacteria</taxon>
        <taxon>Pseudomonadati</taxon>
        <taxon>Bacteroidota</taxon>
        <taxon>Chitinophagia</taxon>
        <taxon>Chitinophagales</taxon>
        <taxon>Chitinophagaceae</taxon>
        <taxon>Niabella</taxon>
    </lineage>
</organism>
<comment type="caution">
    <text evidence="1">The sequence shown here is derived from an EMBL/GenBank/DDBJ whole genome shotgun (WGS) entry which is preliminary data.</text>
</comment>
<dbReference type="RefSeq" id="WP_240827445.1">
    <property type="nucleotide sequence ID" value="NZ_JAKWBL010000001.1"/>
</dbReference>
<name>A0ABS9SIB8_9BACT</name>
<evidence type="ECO:0000313" key="2">
    <source>
        <dbReference type="Proteomes" id="UP001202248"/>
    </source>
</evidence>
<sequence length="161" mass="19265">MKNFILIIILFIFLNKLSATVQTPDLLIIEKDTIELCEMSDFPLEFLNLKFRPFNYTRQTAPNTACWRGYQAIWRVIDNEIYLEKIQRCYGDENNDKIENLKGFFSKNQINITEKDGMILANWINLNLYELKSFYSKSKYRKIMLSDNWFGKKYLKIQLMS</sequence>
<accession>A0ABS9SIB8</accession>
<dbReference type="EMBL" id="JAKWBL010000001">
    <property type="protein sequence ID" value="MCH5598097.1"/>
    <property type="molecule type" value="Genomic_DNA"/>
</dbReference>
<evidence type="ECO:0000313" key="1">
    <source>
        <dbReference type="EMBL" id="MCH5598097.1"/>
    </source>
</evidence>